<dbReference type="AlphaFoldDB" id="A0A963Z3T7"/>
<dbReference type="EMBL" id="JAESVA010000005">
    <property type="protein sequence ID" value="MCB8881951.1"/>
    <property type="molecule type" value="Genomic_DNA"/>
</dbReference>
<reference evidence="1 2" key="1">
    <citation type="journal article" date="2021" name="Microorganisms">
        <title>Acidisoma silvae sp. nov. and Acidisomacellulosilytica sp. nov., Two Acidophilic Bacteria Isolated from Decaying Wood, Hydrolyzing Cellulose and Producing Poly-3-hydroxybutyrate.</title>
        <authorList>
            <person name="Mieszkin S."/>
            <person name="Pouder E."/>
            <person name="Uroz S."/>
            <person name="Simon-Colin C."/>
            <person name="Alain K."/>
        </authorList>
    </citation>
    <scope>NUCLEOTIDE SEQUENCE [LARGE SCALE GENOMIC DNA]</scope>
    <source>
        <strain evidence="1 2">HW T5.17</strain>
    </source>
</reference>
<comment type="caution">
    <text evidence="1">The sequence shown here is derived from an EMBL/GenBank/DDBJ whole genome shotgun (WGS) entry which is preliminary data.</text>
</comment>
<evidence type="ECO:0000313" key="2">
    <source>
        <dbReference type="Proteomes" id="UP000721844"/>
    </source>
</evidence>
<dbReference type="Proteomes" id="UP000721844">
    <property type="component" value="Unassembled WGS sequence"/>
</dbReference>
<proteinExistence type="predicted"/>
<evidence type="ECO:0000313" key="1">
    <source>
        <dbReference type="EMBL" id="MCB8881951.1"/>
    </source>
</evidence>
<dbReference type="CDD" id="cd16413">
    <property type="entry name" value="DGQHR_domain"/>
    <property type="match status" value="1"/>
</dbReference>
<dbReference type="NCBIfam" id="TIGR03187">
    <property type="entry name" value="DGQHR"/>
    <property type="match status" value="1"/>
</dbReference>
<dbReference type="Pfam" id="PF14072">
    <property type="entry name" value="DndB"/>
    <property type="match status" value="1"/>
</dbReference>
<accession>A0A963Z3T7</accession>
<dbReference type="InterPro" id="IPR017642">
    <property type="entry name" value="DNA_S_mod_DndB"/>
</dbReference>
<protein>
    <submittedName>
        <fullName evidence="1">DGQHR domain-containing protein</fullName>
    </submittedName>
</protein>
<keyword evidence="2" id="KW-1185">Reference proteome</keyword>
<organism evidence="1 2">
    <name type="scientific">Acidisoma cellulosilyticum</name>
    <dbReference type="NCBI Taxonomy" id="2802395"/>
    <lineage>
        <taxon>Bacteria</taxon>
        <taxon>Pseudomonadati</taxon>
        <taxon>Pseudomonadota</taxon>
        <taxon>Alphaproteobacteria</taxon>
        <taxon>Acetobacterales</taxon>
        <taxon>Acidocellaceae</taxon>
        <taxon>Acidisoma</taxon>
    </lineage>
</organism>
<dbReference type="RefSeq" id="WP_227308603.1">
    <property type="nucleotide sequence ID" value="NZ_JAESVA010000005.1"/>
</dbReference>
<sequence>MTSDPPNDLDPITFEIPCLRARQPIGDIFIAAIPSKRLLSITYFDVRRVLRDERDFERYLGIQRPLDEKRVAKLRDYVNFKDASFPTSIILSVEQDYVRYDEEARKMTISNCLEGETTPSINLARIARVLDGQHRIAGLDGFNASSSEFDLSVTIFVGADIADQAQIFATVNLEQTKVNKSLVYDLYDLAHSRSPQKTCHNIAVALDRDSDSPLFGRIKRLGIATEGRVFEPITQATFVESIISYISKDPRVDRDKLIRGQKIPTYLNDDLQRYPLRLLFSEEKDIDIARIVNNYFVAVKNRWPIAWNEQGRGYVLNRTNGFRALMRFFRYAYSRVGSPGSVPTPNQYQEKVFSRILLKDRDFTVDNFTPGTSGEARLLRVMRGDENL</sequence>
<name>A0A963Z3T7_9PROT</name>
<dbReference type="InterPro" id="IPR017601">
    <property type="entry name" value="DGQHR-contain_dom"/>
</dbReference>
<gene>
    <name evidence="1" type="ORF">ACELLULO517_17030</name>
</gene>